<name>A0A6C0JYK3_9ZZZZ</name>
<feature type="transmembrane region" description="Helical" evidence="1">
    <location>
        <begin position="12"/>
        <end position="36"/>
    </location>
</feature>
<proteinExistence type="predicted"/>
<sequence>MKFIDSLCPPALLYLIYVVIHIGLDLSMGYFVTAAVKVVMGIGGVLILDALCSIELGIVSWAIIATPFLMVALASSIALAFKMDRAHLKEPFMSLSGDTLKNRDVLINPTFKDNAAPVSTSSLYE</sequence>
<dbReference type="AlphaFoldDB" id="A0A6C0JYK3"/>
<keyword evidence="1" id="KW-0472">Membrane</keyword>
<keyword evidence="1" id="KW-0812">Transmembrane</keyword>
<accession>A0A6C0JYK3</accession>
<evidence type="ECO:0000256" key="1">
    <source>
        <dbReference type="SAM" id="Phobius"/>
    </source>
</evidence>
<organism evidence="2">
    <name type="scientific">viral metagenome</name>
    <dbReference type="NCBI Taxonomy" id="1070528"/>
    <lineage>
        <taxon>unclassified sequences</taxon>
        <taxon>metagenomes</taxon>
        <taxon>organismal metagenomes</taxon>
    </lineage>
</organism>
<keyword evidence="1" id="KW-1133">Transmembrane helix</keyword>
<feature type="transmembrane region" description="Helical" evidence="1">
    <location>
        <begin position="56"/>
        <end position="81"/>
    </location>
</feature>
<protein>
    <submittedName>
        <fullName evidence="2">Uncharacterized protein</fullName>
    </submittedName>
</protein>
<reference evidence="2" key="1">
    <citation type="journal article" date="2020" name="Nature">
        <title>Giant virus diversity and host interactions through global metagenomics.</title>
        <authorList>
            <person name="Schulz F."/>
            <person name="Roux S."/>
            <person name="Paez-Espino D."/>
            <person name="Jungbluth S."/>
            <person name="Walsh D.A."/>
            <person name="Denef V.J."/>
            <person name="McMahon K.D."/>
            <person name="Konstantinidis K.T."/>
            <person name="Eloe-Fadrosh E.A."/>
            <person name="Kyrpides N.C."/>
            <person name="Woyke T."/>
        </authorList>
    </citation>
    <scope>NUCLEOTIDE SEQUENCE</scope>
    <source>
        <strain evidence="2">GVMAG-S-1101164-164</strain>
    </source>
</reference>
<evidence type="ECO:0000313" key="2">
    <source>
        <dbReference type="EMBL" id="QHU09780.1"/>
    </source>
</evidence>
<dbReference type="EMBL" id="MN740745">
    <property type="protein sequence ID" value="QHU09780.1"/>
    <property type="molecule type" value="Genomic_DNA"/>
</dbReference>